<dbReference type="EMBL" id="JAMKFB020000010">
    <property type="protein sequence ID" value="KAL0182088.1"/>
    <property type="molecule type" value="Genomic_DNA"/>
</dbReference>
<dbReference type="AlphaFoldDB" id="A0ABD0Q8S3"/>
<evidence type="ECO:0000256" key="1">
    <source>
        <dbReference type="SAM" id="MobiDB-lite"/>
    </source>
</evidence>
<dbReference type="Proteomes" id="UP001529510">
    <property type="component" value="Unassembled WGS sequence"/>
</dbReference>
<keyword evidence="3" id="KW-1185">Reference proteome</keyword>
<evidence type="ECO:0000313" key="2">
    <source>
        <dbReference type="EMBL" id="KAL0182088.1"/>
    </source>
</evidence>
<feature type="non-terminal residue" evidence="2">
    <location>
        <position position="1"/>
    </location>
</feature>
<organism evidence="2 3">
    <name type="scientific">Cirrhinus mrigala</name>
    <name type="common">Mrigala</name>
    <dbReference type="NCBI Taxonomy" id="683832"/>
    <lineage>
        <taxon>Eukaryota</taxon>
        <taxon>Metazoa</taxon>
        <taxon>Chordata</taxon>
        <taxon>Craniata</taxon>
        <taxon>Vertebrata</taxon>
        <taxon>Euteleostomi</taxon>
        <taxon>Actinopterygii</taxon>
        <taxon>Neopterygii</taxon>
        <taxon>Teleostei</taxon>
        <taxon>Ostariophysi</taxon>
        <taxon>Cypriniformes</taxon>
        <taxon>Cyprinidae</taxon>
        <taxon>Labeoninae</taxon>
        <taxon>Labeonini</taxon>
        <taxon>Cirrhinus</taxon>
    </lineage>
</organism>
<feature type="non-terminal residue" evidence="2">
    <location>
        <position position="62"/>
    </location>
</feature>
<reference evidence="2 3" key="1">
    <citation type="submission" date="2024-05" db="EMBL/GenBank/DDBJ databases">
        <title>Genome sequencing and assembly of Indian major carp, Cirrhinus mrigala (Hamilton, 1822).</title>
        <authorList>
            <person name="Mohindra V."/>
            <person name="Chowdhury L.M."/>
            <person name="Lal K."/>
            <person name="Jena J.K."/>
        </authorList>
    </citation>
    <scope>NUCLEOTIDE SEQUENCE [LARGE SCALE GENOMIC DNA]</scope>
    <source>
        <strain evidence="2">CM1030</strain>
        <tissue evidence="2">Blood</tissue>
    </source>
</reference>
<protein>
    <submittedName>
        <fullName evidence="2">Uncharacterized protein</fullName>
    </submittedName>
</protein>
<proteinExistence type="predicted"/>
<name>A0ABD0Q8S3_CIRMR</name>
<accession>A0ABD0Q8S3</accession>
<sequence>GAETFPRWCSSARSHRRHGNQGSSAEEGHSEGGGVRTQDVHTPPAQRPQSGGRLHSVREEST</sequence>
<comment type="caution">
    <text evidence="2">The sequence shown here is derived from an EMBL/GenBank/DDBJ whole genome shotgun (WGS) entry which is preliminary data.</text>
</comment>
<gene>
    <name evidence="2" type="ORF">M9458_021463</name>
</gene>
<feature type="region of interest" description="Disordered" evidence="1">
    <location>
        <begin position="1"/>
        <end position="62"/>
    </location>
</feature>
<evidence type="ECO:0000313" key="3">
    <source>
        <dbReference type="Proteomes" id="UP001529510"/>
    </source>
</evidence>